<evidence type="ECO:0000313" key="6">
    <source>
        <dbReference type="Proteomes" id="UP000280507"/>
    </source>
</evidence>
<feature type="binding site" evidence="3">
    <location>
        <position position="236"/>
    </location>
    <ligand>
        <name>ATP</name>
        <dbReference type="ChEBI" id="CHEBI:30616"/>
    </ligand>
</feature>
<evidence type="ECO:0000313" key="5">
    <source>
        <dbReference type="EMBL" id="RNF49228.1"/>
    </source>
</evidence>
<dbReference type="OrthoDB" id="8532199at2"/>
<reference evidence="5 6" key="1">
    <citation type="journal article" date="2012" name="Int. J. Syst. Evol. Microbiol.">
        <title>Marinomonas hwangdonensis sp. nov., isolated from seawater.</title>
        <authorList>
            <person name="Jung Y.T."/>
            <person name="Oh T.K."/>
            <person name="Yoon J.H."/>
        </authorList>
    </citation>
    <scope>NUCLEOTIDE SEQUENCE [LARGE SCALE GENOMIC DNA]</scope>
    <source>
        <strain evidence="5 6">HDW-15</strain>
    </source>
</reference>
<dbReference type="PANTHER" id="PTHR48051">
    <property type="match status" value="1"/>
</dbReference>
<organism evidence="5 6">
    <name type="scientific">Marinomonas hwangdonensis</name>
    <dbReference type="NCBI Taxonomy" id="1053647"/>
    <lineage>
        <taxon>Bacteria</taxon>
        <taxon>Pseudomonadati</taxon>
        <taxon>Pseudomonadota</taxon>
        <taxon>Gammaproteobacteria</taxon>
        <taxon>Oceanospirillales</taxon>
        <taxon>Oceanospirillaceae</taxon>
        <taxon>Marinomonas</taxon>
    </lineage>
</organism>
<comment type="caution">
    <text evidence="5">The sequence shown here is derived from an EMBL/GenBank/DDBJ whole genome shotgun (WGS) entry which is preliminary data.</text>
</comment>
<dbReference type="AlphaFoldDB" id="A0A3M8PZA9"/>
<dbReference type="Proteomes" id="UP000280507">
    <property type="component" value="Unassembled WGS sequence"/>
</dbReference>
<dbReference type="InterPro" id="IPR003591">
    <property type="entry name" value="Leu-rich_rpt_typical-subtyp"/>
</dbReference>
<dbReference type="GO" id="GO:0005737">
    <property type="term" value="C:cytoplasm"/>
    <property type="evidence" value="ECO:0007669"/>
    <property type="project" value="TreeGrafter"/>
</dbReference>
<dbReference type="SUPFAM" id="SSF52058">
    <property type="entry name" value="L domain-like"/>
    <property type="match status" value="1"/>
</dbReference>
<keyword evidence="1" id="KW-0433">Leucine-rich repeat</keyword>
<keyword evidence="3" id="KW-0067">ATP-binding</keyword>
<dbReference type="PANTHER" id="PTHR48051:SF1">
    <property type="entry name" value="RAS SUPPRESSOR PROTEIN 1"/>
    <property type="match status" value="1"/>
</dbReference>
<evidence type="ECO:0000256" key="3">
    <source>
        <dbReference type="PROSITE-ProRule" id="PRU10141"/>
    </source>
</evidence>
<evidence type="ECO:0000256" key="2">
    <source>
        <dbReference type="ARBA" id="ARBA00022737"/>
    </source>
</evidence>
<dbReference type="InterPro" id="IPR050216">
    <property type="entry name" value="LRR_domain-containing"/>
</dbReference>
<name>A0A3M8PZA9_9GAMM</name>
<dbReference type="GO" id="GO:0004672">
    <property type="term" value="F:protein kinase activity"/>
    <property type="evidence" value="ECO:0007669"/>
    <property type="project" value="InterPro"/>
</dbReference>
<keyword evidence="5" id="KW-0418">Kinase</keyword>
<dbReference type="Pfam" id="PF07714">
    <property type="entry name" value="PK_Tyr_Ser-Thr"/>
    <property type="match status" value="1"/>
</dbReference>
<dbReference type="SUPFAM" id="SSF56112">
    <property type="entry name" value="Protein kinase-like (PK-like)"/>
    <property type="match status" value="1"/>
</dbReference>
<dbReference type="SMART" id="SM00364">
    <property type="entry name" value="LRR_BAC"/>
    <property type="match status" value="5"/>
</dbReference>
<dbReference type="PROSITE" id="PS00107">
    <property type="entry name" value="PROTEIN_KINASE_ATP"/>
    <property type="match status" value="1"/>
</dbReference>
<gene>
    <name evidence="5" type="ORF">EBI00_12740</name>
</gene>
<sequence>MHTLEQLNQGLLKGVERLQLSENLTTFPNAIFDLADSLEILDLSNNDLSELPAELPRLKKLRILFCSNNRFTKLPDVLGQCPHLEMIGFKSNQINEVSSASLPTKTRWLILTDNQITQLPEDLGRLVRLQKLALAGNRLTSLPDTIKDCQKLELIRLSANRLAAFPDVLLTLPRLAWLAFSGNPFCADRDPHNEFNTVAFKDLALHQVLGQGASGVISLATWRQNVFNFADTVAVKVFKGEVTSDGYPEDELDACLAVGNHPNLVKPLAKVTEQDCSALVMELIPNHYTNLGLPPSLASCTRDTFPSHLSFSIEKIAYIIEQVEQLVTYFCAKKVSHGDLYAHNTLIDDQGHVLFGDFGAASKYANLTAQQQRGIEQIERRALGFFIDDILGLCAEEERNSKLFEVLSSHAFVSV</sequence>
<protein>
    <submittedName>
        <fullName evidence="5">Protein kinase</fullName>
    </submittedName>
</protein>
<dbReference type="InterPro" id="IPR017441">
    <property type="entry name" value="Protein_kinase_ATP_BS"/>
</dbReference>
<keyword evidence="6" id="KW-1185">Reference proteome</keyword>
<dbReference type="PROSITE" id="PS50011">
    <property type="entry name" value="PROTEIN_KINASE_DOM"/>
    <property type="match status" value="1"/>
</dbReference>
<dbReference type="SMART" id="SM00220">
    <property type="entry name" value="S_TKc"/>
    <property type="match status" value="1"/>
</dbReference>
<keyword evidence="5" id="KW-0808">Transferase</keyword>
<dbReference type="InterPro" id="IPR011009">
    <property type="entry name" value="Kinase-like_dom_sf"/>
</dbReference>
<dbReference type="Gene3D" id="3.80.10.10">
    <property type="entry name" value="Ribonuclease Inhibitor"/>
    <property type="match status" value="2"/>
</dbReference>
<accession>A0A3M8PZA9</accession>
<dbReference type="EMBL" id="RIZG01000008">
    <property type="protein sequence ID" value="RNF49228.1"/>
    <property type="molecule type" value="Genomic_DNA"/>
</dbReference>
<evidence type="ECO:0000256" key="1">
    <source>
        <dbReference type="ARBA" id="ARBA00022614"/>
    </source>
</evidence>
<dbReference type="Pfam" id="PF13855">
    <property type="entry name" value="LRR_8"/>
    <property type="match status" value="2"/>
</dbReference>
<dbReference type="Gene3D" id="1.10.510.10">
    <property type="entry name" value="Transferase(Phosphotransferase) domain 1"/>
    <property type="match status" value="1"/>
</dbReference>
<dbReference type="RefSeq" id="WP_123096323.1">
    <property type="nucleotide sequence ID" value="NZ_RIZG01000008.1"/>
</dbReference>
<keyword evidence="2" id="KW-0677">Repeat</keyword>
<proteinExistence type="predicted"/>
<feature type="domain" description="Protein kinase" evidence="4">
    <location>
        <begin position="203"/>
        <end position="415"/>
    </location>
</feature>
<keyword evidence="3" id="KW-0547">Nucleotide-binding</keyword>
<dbReference type="PROSITE" id="PS51450">
    <property type="entry name" value="LRR"/>
    <property type="match status" value="1"/>
</dbReference>
<dbReference type="InterPro" id="IPR000719">
    <property type="entry name" value="Prot_kinase_dom"/>
</dbReference>
<dbReference type="InterPro" id="IPR001611">
    <property type="entry name" value="Leu-rich_rpt"/>
</dbReference>
<dbReference type="SMART" id="SM00369">
    <property type="entry name" value="LRR_TYP"/>
    <property type="match status" value="5"/>
</dbReference>
<dbReference type="GO" id="GO:0005524">
    <property type="term" value="F:ATP binding"/>
    <property type="evidence" value="ECO:0007669"/>
    <property type="project" value="UniProtKB-UniRule"/>
</dbReference>
<dbReference type="InterPro" id="IPR032675">
    <property type="entry name" value="LRR_dom_sf"/>
</dbReference>
<evidence type="ECO:0000259" key="4">
    <source>
        <dbReference type="PROSITE" id="PS50011"/>
    </source>
</evidence>
<dbReference type="InterPro" id="IPR001245">
    <property type="entry name" value="Ser-Thr/Tyr_kinase_cat_dom"/>
</dbReference>